<organism evidence="1 2">
    <name type="scientific">Symbiodinium microadriaticum</name>
    <name type="common">Dinoflagellate</name>
    <name type="synonym">Zooxanthella microadriatica</name>
    <dbReference type="NCBI Taxonomy" id="2951"/>
    <lineage>
        <taxon>Eukaryota</taxon>
        <taxon>Sar</taxon>
        <taxon>Alveolata</taxon>
        <taxon>Dinophyceae</taxon>
        <taxon>Suessiales</taxon>
        <taxon>Symbiodiniaceae</taxon>
        <taxon>Symbiodinium</taxon>
    </lineage>
</organism>
<dbReference type="Proteomes" id="UP000186817">
    <property type="component" value="Unassembled WGS sequence"/>
</dbReference>
<comment type="caution">
    <text evidence="1">The sequence shown here is derived from an EMBL/GenBank/DDBJ whole genome shotgun (WGS) entry which is preliminary data.</text>
</comment>
<protein>
    <submittedName>
        <fullName evidence="1">Retrovirus-related Pol polyprotein from type-1 retrotransposable element R2</fullName>
    </submittedName>
</protein>
<proteinExistence type="predicted"/>
<name>A0A1Q9DVN2_SYMMI</name>
<dbReference type="OrthoDB" id="414163at2759"/>
<keyword evidence="2" id="KW-1185">Reference proteome</keyword>
<reference evidence="1 2" key="1">
    <citation type="submission" date="2016-02" db="EMBL/GenBank/DDBJ databases">
        <title>Genome analysis of coral dinoflagellate symbionts highlights evolutionary adaptations to a symbiotic lifestyle.</title>
        <authorList>
            <person name="Aranda M."/>
            <person name="Li Y."/>
            <person name="Liew Y.J."/>
            <person name="Baumgarten S."/>
            <person name="Simakov O."/>
            <person name="Wilson M."/>
            <person name="Piel J."/>
            <person name="Ashoor H."/>
            <person name="Bougouffa S."/>
            <person name="Bajic V.B."/>
            <person name="Ryu T."/>
            <person name="Ravasi T."/>
            <person name="Bayer T."/>
            <person name="Micklem G."/>
            <person name="Kim H."/>
            <person name="Bhak J."/>
            <person name="Lajeunesse T.C."/>
            <person name="Voolstra C.R."/>
        </authorList>
    </citation>
    <scope>NUCLEOTIDE SEQUENCE [LARGE SCALE GENOMIC DNA]</scope>
    <source>
        <strain evidence="1 2">CCMP2467</strain>
    </source>
</reference>
<sequence length="452" mass="50751">MRPFGRLLLTDQGATHAQDLATPTYHPYNPSMRPRRLDYIVTKGGTPGPGRVIACKDRAASDHDGVAVPWGFHKGGGARRSTWGPRKLRPPHQTDMLLRVPPPTGEDPHQTLCTIAKAITVPGGRADAFRESSSLAHHHKLAQQAAPRGQARQAWKLVSRQRKQEFRQWKQTQAERAANLDWRALRSIQQPSTHRGWQLQLTDDANWQSTLQQHFKSIFAKPVPPAAQARRGELRQALRAKCKTTPWIPFSLGELHHTSHKWAHNRSTGPDGVSHEAAQLLLLDPEWGERIRELLSDMLYRGAVPQAIEQGITVLLPKIPRPLAWGDTRPITLSSTFLKWAAQLLLHRAGEKVRHGGVGLQWARRGRQGVELVAILRRVVQMSKDWGVKTWIVKLDIRKAFDSVWQHSLSELVAAGVGGIPSPRFPISPERQGGDQPWEALLWLSLLETRAM</sequence>
<evidence type="ECO:0000313" key="2">
    <source>
        <dbReference type="Proteomes" id="UP000186817"/>
    </source>
</evidence>
<gene>
    <name evidence="1" type="ORF">AK812_SmicGene18243</name>
</gene>
<accession>A0A1Q9DVN2</accession>
<evidence type="ECO:0000313" key="1">
    <source>
        <dbReference type="EMBL" id="OLP99227.1"/>
    </source>
</evidence>
<dbReference type="AlphaFoldDB" id="A0A1Q9DVN2"/>
<dbReference type="EMBL" id="LSRX01000370">
    <property type="protein sequence ID" value="OLP99227.1"/>
    <property type="molecule type" value="Genomic_DNA"/>
</dbReference>